<dbReference type="Gene3D" id="3.40.50.620">
    <property type="entry name" value="HUPs"/>
    <property type="match status" value="1"/>
</dbReference>
<name>A0A918YZ04_9GAMM</name>
<proteinExistence type="predicted"/>
<dbReference type="InterPro" id="IPR014729">
    <property type="entry name" value="Rossmann-like_a/b/a_fold"/>
</dbReference>
<feature type="domain" description="Asparagine synthetase" evidence="1">
    <location>
        <begin position="96"/>
        <end position="385"/>
    </location>
</feature>
<dbReference type="Proteomes" id="UP000636453">
    <property type="component" value="Unassembled WGS sequence"/>
</dbReference>
<protein>
    <recommendedName>
        <fullName evidence="1">Asparagine synthetase domain-containing protein</fullName>
    </recommendedName>
</protein>
<dbReference type="InterPro" id="IPR001962">
    <property type="entry name" value="Asn_synthase"/>
</dbReference>
<evidence type="ECO:0000259" key="1">
    <source>
        <dbReference type="Pfam" id="PF00733"/>
    </source>
</evidence>
<evidence type="ECO:0000313" key="3">
    <source>
        <dbReference type="Proteomes" id="UP000636453"/>
    </source>
</evidence>
<dbReference type="GO" id="GO:0004066">
    <property type="term" value="F:asparagine synthase (glutamine-hydrolyzing) activity"/>
    <property type="evidence" value="ECO:0007669"/>
    <property type="project" value="InterPro"/>
</dbReference>
<gene>
    <name evidence="2" type="ORF">GCM10007167_08810</name>
</gene>
<dbReference type="OrthoDB" id="5941239at2"/>
<organism evidence="2 3">
    <name type="scientific">Vulcaniibacterium thermophilum</name>
    <dbReference type="NCBI Taxonomy" id="1169913"/>
    <lineage>
        <taxon>Bacteria</taxon>
        <taxon>Pseudomonadati</taxon>
        <taxon>Pseudomonadota</taxon>
        <taxon>Gammaproteobacteria</taxon>
        <taxon>Lysobacterales</taxon>
        <taxon>Lysobacteraceae</taxon>
        <taxon>Vulcaniibacterium</taxon>
    </lineage>
</organism>
<dbReference type="Pfam" id="PF00733">
    <property type="entry name" value="Asn_synthase"/>
    <property type="match status" value="1"/>
</dbReference>
<reference evidence="2" key="2">
    <citation type="submission" date="2020-09" db="EMBL/GenBank/DDBJ databases">
        <authorList>
            <person name="Sun Q."/>
            <person name="Kim S."/>
        </authorList>
    </citation>
    <scope>NUCLEOTIDE SEQUENCE</scope>
    <source>
        <strain evidence="2">KCTC 32020</strain>
    </source>
</reference>
<evidence type="ECO:0000313" key="2">
    <source>
        <dbReference type="EMBL" id="GHE29224.1"/>
    </source>
</evidence>
<sequence>MQIVMSPFYGKVDLSPVTAPGADRGPLDRVSVADVLRNGFVYPPHSIYEDVKLVTFGFSQDEDMCGSPRFRFKFRDAGKSPAPSGAREYWVQGWHERLVAAIRRATDEIRRPWLLQSGGKDSTAMAIGVAEARPDTTCLTYLGGHEENEVDSARHVAHKLGLRHEALVCDPGRAYDRYLGIVDRMPLLTGDFALLSYVDLATEVAGHGGDGVIDGLGTDSYFGNPENRQKHILSMLARGWRLPRWVMELPLVERSFALCFMLGTVQMNRDERIFPGSRFTDAEVDELFGAPMAARSRARLEVFRDEIESSVNPDERRDIIMSIAGSTGAFAKGLFTASALSLRMAYPFCDPELREWVYSEVPRSHLVDPVTKENKALMRAYIASRFGKLPYVERKGSFRFDLRGLARARYEQVHAQARQARDILPGAQAWLERNRRRLDNKYFASKFYLLAVLLPWFLVRRDGARQEAAPAAATEPALARA</sequence>
<dbReference type="SUPFAM" id="SSF52402">
    <property type="entry name" value="Adenine nucleotide alpha hydrolases-like"/>
    <property type="match status" value="1"/>
</dbReference>
<dbReference type="AlphaFoldDB" id="A0A918YZ04"/>
<accession>A0A918YZ04</accession>
<dbReference type="GO" id="GO:0006529">
    <property type="term" value="P:asparagine biosynthetic process"/>
    <property type="evidence" value="ECO:0007669"/>
    <property type="project" value="InterPro"/>
</dbReference>
<reference evidence="2" key="1">
    <citation type="journal article" date="2014" name="Int. J. Syst. Evol. Microbiol.">
        <title>Complete genome sequence of Corynebacterium casei LMG S-19264T (=DSM 44701T), isolated from a smear-ripened cheese.</title>
        <authorList>
            <consortium name="US DOE Joint Genome Institute (JGI-PGF)"/>
            <person name="Walter F."/>
            <person name="Albersmeier A."/>
            <person name="Kalinowski J."/>
            <person name="Ruckert C."/>
        </authorList>
    </citation>
    <scope>NUCLEOTIDE SEQUENCE</scope>
    <source>
        <strain evidence="2">KCTC 32020</strain>
    </source>
</reference>
<keyword evidence="3" id="KW-1185">Reference proteome</keyword>
<dbReference type="EMBL" id="BNCF01000003">
    <property type="protein sequence ID" value="GHE29224.1"/>
    <property type="molecule type" value="Genomic_DNA"/>
</dbReference>
<comment type="caution">
    <text evidence="2">The sequence shown here is derived from an EMBL/GenBank/DDBJ whole genome shotgun (WGS) entry which is preliminary data.</text>
</comment>